<proteinExistence type="predicted"/>
<gene>
    <name evidence="1" type="ORF">FBU59_007135</name>
</gene>
<evidence type="ECO:0000313" key="2">
    <source>
        <dbReference type="Proteomes" id="UP001150603"/>
    </source>
</evidence>
<protein>
    <submittedName>
        <fullName evidence="1">Uncharacterized protein</fullName>
    </submittedName>
</protein>
<name>A0ACC1IXV2_9FUNG</name>
<sequence length="266" mass="28659">MSLLRFANDTSPPGTEWVGIGWNDGSMSLQHRNDRKALIVMQISPPSPEYQVILGKTSELSEVRYRPTKGGPSQVFLESPVELDATLPYYFKVAAHHNLKDNRTTYEGLYSIGQSWVYMGSIILQHPTNGNKSTLSVLSSAFDDSSDAATQSSESAEASDARKSKAHESSSVSNSSTESATSPVSSPAESSSTVSSPPSSSSSSSVSKKSKLASSSTLNAEEASLGNEIDAQFSSARASDDHSDRRTESDKESDKDEDRDEDRDED</sequence>
<dbReference type="EMBL" id="JANBPW010006660">
    <property type="protein sequence ID" value="KAJ1928365.1"/>
    <property type="molecule type" value="Genomic_DNA"/>
</dbReference>
<accession>A0ACC1IXV2</accession>
<comment type="caution">
    <text evidence="1">The sequence shown here is derived from an EMBL/GenBank/DDBJ whole genome shotgun (WGS) entry which is preliminary data.</text>
</comment>
<dbReference type="Proteomes" id="UP001150603">
    <property type="component" value="Unassembled WGS sequence"/>
</dbReference>
<feature type="non-terminal residue" evidence="1">
    <location>
        <position position="266"/>
    </location>
</feature>
<evidence type="ECO:0000313" key="1">
    <source>
        <dbReference type="EMBL" id="KAJ1928365.1"/>
    </source>
</evidence>
<keyword evidence="2" id="KW-1185">Reference proteome</keyword>
<organism evidence="1 2">
    <name type="scientific">Linderina macrospora</name>
    <dbReference type="NCBI Taxonomy" id="4868"/>
    <lineage>
        <taxon>Eukaryota</taxon>
        <taxon>Fungi</taxon>
        <taxon>Fungi incertae sedis</taxon>
        <taxon>Zoopagomycota</taxon>
        <taxon>Kickxellomycotina</taxon>
        <taxon>Kickxellomycetes</taxon>
        <taxon>Kickxellales</taxon>
        <taxon>Kickxellaceae</taxon>
        <taxon>Linderina</taxon>
    </lineage>
</organism>
<reference evidence="1" key="1">
    <citation type="submission" date="2022-07" db="EMBL/GenBank/DDBJ databases">
        <title>Phylogenomic reconstructions and comparative analyses of Kickxellomycotina fungi.</title>
        <authorList>
            <person name="Reynolds N.K."/>
            <person name="Stajich J.E."/>
            <person name="Barry K."/>
            <person name="Grigoriev I.V."/>
            <person name="Crous P."/>
            <person name="Smith M.E."/>
        </authorList>
    </citation>
    <scope>NUCLEOTIDE SEQUENCE</scope>
    <source>
        <strain evidence="1">NRRL 5244</strain>
    </source>
</reference>